<proteinExistence type="predicted"/>
<dbReference type="PANTHER" id="PTHR31189">
    <property type="entry name" value="OS03G0336100 PROTEIN-RELATED"/>
    <property type="match status" value="1"/>
</dbReference>
<dbReference type="SUPFAM" id="SSF51182">
    <property type="entry name" value="RmlC-like cupins"/>
    <property type="match status" value="1"/>
</dbReference>
<dbReference type="InterPro" id="IPR006045">
    <property type="entry name" value="Cupin_1"/>
</dbReference>
<dbReference type="SMART" id="SM00835">
    <property type="entry name" value="Cupin_1"/>
    <property type="match status" value="1"/>
</dbReference>
<feature type="domain" description="Cupin type-1" evidence="2">
    <location>
        <begin position="28"/>
        <end position="168"/>
    </location>
</feature>
<dbReference type="InterPro" id="IPR050253">
    <property type="entry name" value="Seed_Storage-Functional"/>
</dbReference>
<sequence>MWDRNGFSTDRYFICGTAGHCDQGIDTVAASAPPPATPLAPSSATPLAPADVFMKGSMMGPHWNPRATEIAVVLQGQGMIRVVCSSISSETECKNARLKVEEGDVFAVPRFYLMAQMAFNNGTFVFMGFSTLAKKNHPQFLAGKASILRTLDKEVLAASFNIDNTTLDRLLAPQRESVILDCTSCAKEELRLLMEEIEKEKEKEAGKERDRRKQGKRQKKRGGRKRKGLFGIKFNFKLY</sequence>
<dbReference type="InterPro" id="IPR011051">
    <property type="entry name" value="RmlC_Cupin_sf"/>
</dbReference>
<protein>
    <recommendedName>
        <fullName evidence="2">Cupin type-1 domain-containing protein</fullName>
    </recommendedName>
</protein>
<gene>
    <name evidence="3" type="ORF">FPE_LOCUS5687</name>
</gene>
<feature type="compositionally biased region" description="Basic residues" evidence="1">
    <location>
        <begin position="212"/>
        <end position="228"/>
    </location>
</feature>
<feature type="region of interest" description="Disordered" evidence="1">
    <location>
        <begin position="200"/>
        <end position="230"/>
    </location>
</feature>
<organism evidence="3 4">
    <name type="scientific">Fraxinus pennsylvanica</name>
    <dbReference type="NCBI Taxonomy" id="56036"/>
    <lineage>
        <taxon>Eukaryota</taxon>
        <taxon>Viridiplantae</taxon>
        <taxon>Streptophyta</taxon>
        <taxon>Embryophyta</taxon>
        <taxon>Tracheophyta</taxon>
        <taxon>Spermatophyta</taxon>
        <taxon>Magnoliopsida</taxon>
        <taxon>eudicotyledons</taxon>
        <taxon>Gunneridae</taxon>
        <taxon>Pentapetalae</taxon>
        <taxon>asterids</taxon>
        <taxon>lamiids</taxon>
        <taxon>Lamiales</taxon>
        <taxon>Oleaceae</taxon>
        <taxon>Oleeae</taxon>
        <taxon>Fraxinus</taxon>
    </lineage>
</organism>
<dbReference type="AlphaFoldDB" id="A0AAD1Z0T7"/>
<dbReference type="Gene3D" id="2.60.120.10">
    <property type="entry name" value="Jelly Rolls"/>
    <property type="match status" value="1"/>
</dbReference>
<keyword evidence="4" id="KW-1185">Reference proteome</keyword>
<accession>A0AAD1Z0T7</accession>
<dbReference type="EMBL" id="OU503038">
    <property type="protein sequence ID" value="CAI9758257.1"/>
    <property type="molecule type" value="Genomic_DNA"/>
</dbReference>
<feature type="compositionally biased region" description="Basic and acidic residues" evidence="1">
    <location>
        <begin position="200"/>
        <end position="211"/>
    </location>
</feature>
<evidence type="ECO:0000313" key="4">
    <source>
        <dbReference type="Proteomes" id="UP000834106"/>
    </source>
</evidence>
<dbReference type="Pfam" id="PF00190">
    <property type="entry name" value="Cupin_1"/>
    <property type="match status" value="1"/>
</dbReference>
<dbReference type="PANTHER" id="PTHR31189:SF7">
    <property type="entry name" value="OS03G0197300 PROTEIN"/>
    <property type="match status" value="1"/>
</dbReference>
<evidence type="ECO:0000259" key="2">
    <source>
        <dbReference type="SMART" id="SM00835"/>
    </source>
</evidence>
<dbReference type="Proteomes" id="UP000834106">
    <property type="component" value="Chromosome 3"/>
</dbReference>
<dbReference type="InterPro" id="IPR014710">
    <property type="entry name" value="RmlC-like_jellyroll"/>
</dbReference>
<evidence type="ECO:0000256" key="1">
    <source>
        <dbReference type="SAM" id="MobiDB-lite"/>
    </source>
</evidence>
<dbReference type="CDD" id="cd02245">
    <property type="entry name" value="cupin_7S_vicilin-like_C"/>
    <property type="match status" value="1"/>
</dbReference>
<reference evidence="3" key="1">
    <citation type="submission" date="2023-05" db="EMBL/GenBank/DDBJ databases">
        <authorList>
            <person name="Huff M."/>
        </authorList>
    </citation>
    <scope>NUCLEOTIDE SEQUENCE</scope>
</reference>
<name>A0AAD1Z0T7_9LAMI</name>
<evidence type="ECO:0000313" key="3">
    <source>
        <dbReference type="EMBL" id="CAI9758257.1"/>
    </source>
</evidence>